<dbReference type="SUPFAM" id="SSF55021">
    <property type="entry name" value="ACT-like"/>
    <property type="match status" value="1"/>
</dbReference>
<dbReference type="InterPro" id="IPR002912">
    <property type="entry name" value="ACT_dom"/>
</dbReference>
<sequence length="86" mass="9619">MQTHSHTRLSASITHLEILGFDRVGFVEEVTRFIADYGHIISAKFEADGVRSQGSLSIKLDNNERLDSLLVRLKAITGLVRVKQIV</sequence>
<dbReference type="KEGG" id="run:DR864_26910"/>
<dbReference type="RefSeq" id="WP_114069870.1">
    <property type="nucleotide sequence ID" value="NZ_CP030850.1"/>
</dbReference>
<protein>
    <recommendedName>
        <fullName evidence="1">ACT domain-containing protein</fullName>
    </recommendedName>
</protein>
<reference evidence="2 3" key="1">
    <citation type="submission" date="2018-07" db="EMBL/GenBank/DDBJ databases">
        <title>Genome sequencing of Runella.</title>
        <authorList>
            <person name="Baek M.-G."/>
            <person name="Yi H."/>
        </authorList>
    </citation>
    <scope>NUCLEOTIDE SEQUENCE [LARGE SCALE GENOMIC DNA]</scope>
    <source>
        <strain evidence="2 3">HYN0085</strain>
    </source>
</reference>
<gene>
    <name evidence="2" type="ORF">DR864_26910</name>
</gene>
<organism evidence="2 3">
    <name type="scientific">Runella rosea</name>
    <dbReference type="NCBI Taxonomy" id="2259595"/>
    <lineage>
        <taxon>Bacteria</taxon>
        <taxon>Pseudomonadati</taxon>
        <taxon>Bacteroidota</taxon>
        <taxon>Cytophagia</taxon>
        <taxon>Cytophagales</taxon>
        <taxon>Spirosomataceae</taxon>
        <taxon>Runella</taxon>
    </lineage>
</organism>
<name>A0A344TR37_9BACT</name>
<evidence type="ECO:0000313" key="2">
    <source>
        <dbReference type="EMBL" id="AXE21108.1"/>
    </source>
</evidence>
<evidence type="ECO:0000259" key="1">
    <source>
        <dbReference type="Pfam" id="PF13291"/>
    </source>
</evidence>
<dbReference type="EMBL" id="CP030850">
    <property type="protein sequence ID" value="AXE21108.1"/>
    <property type="molecule type" value="Genomic_DNA"/>
</dbReference>
<dbReference type="Proteomes" id="UP000251993">
    <property type="component" value="Chromosome"/>
</dbReference>
<accession>A0A344TR37</accession>
<dbReference type="InterPro" id="IPR045865">
    <property type="entry name" value="ACT-like_dom_sf"/>
</dbReference>
<evidence type="ECO:0000313" key="3">
    <source>
        <dbReference type="Proteomes" id="UP000251993"/>
    </source>
</evidence>
<keyword evidence="3" id="KW-1185">Reference proteome</keyword>
<dbReference type="AlphaFoldDB" id="A0A344TR37"/>
<dbReference type="Gene3D" id="3.30.70.260">
    <property type="match status" value="1"/>
</dbReference>
<feature type="domain" description="ACT" evidence="1">
    <location>
        <begin position="14"/>
        <end position="83"/>
    </location>
</feature>
<proteinExistence type="predicted"/>
<dbReference type="Pfam" id="PF13291">
    <property type="entry name" value="ACT_4"/>
    <property type="match status" value="1"/>
</dbReference>
<dbReference type="OrthoDB" id="965431at2"/>